<dbReference type="PROSITE" id="PS51257">
    <property type="entry name" value="PROKAR_LIPOPROTEIN"/>
    <property type="match status" value="1"/>
</dbReference>
<comment type="similarity">
    <text evidence="1">Belongs to the sulfatase family.</text>
</comment>
<geneLocation type="plasmid" evidence="4 5">
    <name>pCadTS8_1</name>
</geneLocation>
<dbReference type="PANTHER" id="PTHR42693">
    <property type="entry name" value="ARYLSULFATASE FAMILY MEMBER"/>
    <property type="match status" value="1"/>
</dbReference>
<dbReference type="InterPro" id="IPR000917">
    <property type="entry name" value="Sulfatase_N"/>
</dbReference>
<keyword evidence="2" id="KW-0732">Signal</keyword>
<dbReference type="Proteomes" id="UP001163726">
    <property type="component" value="Plasmid pCadTS8_1"/>
</dbReference>
<keyword evidence="4" id="KW-0614">Plasmid</keyword>
<dbReference type="SUPFAM" id="SSF53649">
    <property type="entry name" value="Alkaline phosphatase-like"/>
    <property type="match status" value="1"/>
</dbReference>
<evidence type="ECO:0000256" key="2">
    <source>
        <dbReference type="SAM" id="SignalP"/>
    </source>
</evidence>
<proteinExistence type="inferred from homology"/>
<dbReference type="InterPro" id="IPR050738">
    <property type="entry name" value="Sulfatase"/>
</dbReference>
<feature type="chain" id="PRO_5045543852" evidence="2">
    <location>
        <begin position="19"/>
        <end position="488"/>
    </location>
</feature>
<evidence type="ECO:0000259" key="3">
    <source>
        <dbReference type="Pfam" id="PF00884"/>
    </source>
</evidence>
<sequence length="488" mass="55560">MLKFISIICTLSLLGACANTVDKETRIESEHDKPNVVMIFIDDMGYGDISAFGNDQVPTPHIDRLAKEGQKFTNFYVNSPICSPSRVALKTGVYPHRERINSFLESRKNNAQRNMADFMSAERLTYAKLFQQAGYATAHFGKWHIGGGRDVDNAPLPKAYGYDESLVSFEGLGNRILWQKHGNQRLSWQYSPDKGQILSKRKHQTTETYVDKAIDFIQRHKGQPFLVNMFPNDVHDAHMPSEAKLEKWQGKGRHIKEDKFFAVLDEMDRQIGRLLNAIDEAGLANNTIVMLTSDNGPTDWGHYYKLNMTPPPGFTGPFFGRKWSLYEGGIRMPFLIRWPSKIKAGIVNNNTWFSAIDILPSLAVMADLKLPANVELDGEDMSKALIGGNQIRSKPLFWEYGVYPTIRPGLKAHRSPKLAMRDGNYKLLMNPDGSQVMLFNLEKDLGEKTNLALQVPEQVSQMKPQLLKWWQEMNMYFMQENPDISGYQ</sequence>
<dbReference type="RefSeq" id="WP_268076518.1">
    <property type="nucleotide sequence ID" value="NZ_CP109966.1"/>
</dbReference>
<name>A0ABY7ARP4_9ALTE</name>
<feature type="domain" description="Sulfatase N-terminal" evidence="3">
    <location>
        <begin position="34"/>
        <end position="365"/>
    </location>
</feature>
<evidence type="ECO:0000313" key="4">
    <source>
        <dbReference type="EMBL" id="WAJ71796.1"/>
    </source>
</evidence>
<keyword evidence="5" id="KW-1185">Reference proteome</keyword>
<dbReference type="InterPro" id="IPR017850">
    <property type="entry name" value="Alkaline_phosphatase_core_sf"/>
</dbReference>
<dbReference type="EMBL" id="CP109966">
    <property type="protein sequence ID" value="WAJ71796.1"/>
    <property type="molecule type" value="Genomic_DNA"/>
</dbReference>
<accession>A0ABY7ARP4</accession>
<feature type="signal peptide" evidence="2">
    <location>
        <begin position="1"/>
        <end position="18"/>
    </location>
</feature>
<dbReference type="Gene3D" id="3.30.1120.10">
    <property type="match status" value="1"/>
</dbReference>
<dbReference type="Pfam" id="PF00884">
    <property type="entry name" value="Sulfatase"/>
    <property type="match status" value="1"/>
</dbReference>
<dbReference type="Gene3D" id="3.40.720.10">
    <property type="entry name" value="Alkaline Phosphatase, subunit A"/>
    <property type="match status" value="1"/>
</dbReference>
<organism evidence="4 5">
    <name type="scientific">Catenovulum adriaticum</name>
    <dbReference type="NCBI Taxonomy" id="2984846"/>
    <lineage>
        <taxon>Bacteria</taxon>
        <taxon>Pseudomonadati</taxon>
        <taxon>Pseudomonadota</taxon>
        <taxon>Gammaproteobacteria</taxon>
        <taxon>Alteromonadales</taxon>
        <taxon>Alteromonadaceae</taxon>
        <taxon>Catenovulum</taxon>
    </lineage>
</organism>
<reference evidence="4" key="1">
    <citation type="submission" date="2022-10" db="EMBL/GenBank/DDBJ databases">
        <title>Catenovulum adriacola sp. nov. isolated in the Harbour of Susak.</title>
        <authorList>
            <person name="Schoch T."/>
            <person name="Reich S.J."/>
            <person name="Stoeferle S."/>
            <person name="Flaiz M."/>
            <person name="Kazda M."/>
            <person name="Riedel C.U."/>
            <person name="Duerre P."/>
        </authorList>
    </citation>
    <scope>NUCLEOTIDE SEQUENCE</scope>
    <source>
        <strain evidence="4">TS8</strain>
        <plasmid evidence="4">pCadTS8_1</plasmid>
    </source>
</reference>
<evidence type="ECO:0000256" key="1">
    <source>
        <dbReference type="ARBA" id="ARBA00008779"/>
    </source>
</evidence>
<gene>
    <name evidence="4" type="ORF">OLW01_15775</name>
</gene>
<evidence type="ECO:0000313" key="5">
    <source>
        <dbReference type="Proteomes" id="UP001163726"/>
    </source>
</evidence>
<dbReference type="PANTHER" id="PTHR42693:SF33">
    <property type="entry name" value="ARYLSULFATASE"/>
    <property type="match status" value="1"/>
</dbReference>
<protein>
    <submittedName>
        <fullName evidence="4">Sulfatase-like hydrolase/transferase</fullName>
    </submittedName>
</protein>